<organism evidence="1 2">
    <name type="scientific">Daphnia magna</name>
    <dbReference type="NCBI Taxonomy" id="35525"/>
    <lineage>
        <taxon>Eukaryota</taxon>
        <taxon>Metazoa</taxon>
        <taxon>Ecdysozoa</taxon>
        <taxon>Arthropoda</taxon>
        <taxon>Crustacea</taxon>
        <taxon>Branchiopoda</taxon>
        <taxon>Diplostraca</taxon>
        <taxon>Cladocera</taxon>
        <taxon>Anomopoda</taxon>
        <taxon>Daphniidae</taxon>
        <taxon>Daphnia</taxon>
    </lineage>
</organism>
<comment type="caution">
    <text evidence="1">The sequence shown here is derived from an EMBL/GenBank/DDBJ whole genome shotgun (WGS) entry which is preliminary data.</text>
</comment>
<evidence type="ECO:0000313" key="2">
    <source>
        <dbReference type="Proteomes" id="UP000076858"/>
    </source>
</evidence>
<evidence type="ECO:0000313" key="1">
    <source>
        <dbReference type="EMBL" id="KZR95512.1"/>
    </source>
</evidence>
<name>A0A164D8K3_9CRUS</name>
<accession>A0A164D8K3</accession>
<keyword evidence="2" id="KW-1185">Reference proteome</keyword>
<dbReference type="AlphaFoldDB" id="A0A164D8K3"/>
<reference evidence="1 2" key="1">
    <citation type="submission" date="2016-03" db="EMBL/GenBank/DDBJ databases">
        <title>EvidentialGene: Evidence-directed Construction of Genes on Genomes.</title>
        <authorList>
            <person name="Gilbert D.G."/>
            <person name="Choi J.-H."/>
            <person name="Mockaitis K."/>
            <person name="Colbourne J."/>
            <person name="Pfrender M."/>
        </authorList>
    </citation>
    <scope>NUCLEOTIDE SEQUENCE [LARGE SCALE GENOMIC DNA]</scope>
    <source>
        <strain evidence="1 2">Xinb3</strain>
        <tissue evidence="1">Complete organism</tissue>
    </source>
</reference>
<dbReference type="Proteomes" id="UP000076858">
    <property type="component" value="Unassembled WGS sequence"/>
</dbReference>
<dbReference type="EMBL" id="LRGB01028564">
    <property type="protein sequence ID" value="KZR95512.1"/>
    <property type="molecule type" value="Genomic_DNA"/>
</dbReference>
<proteinExistence type="predicted"/>
<protein>
    <submittedName>
        <fullName evidence="1">Uncharacterized protein</fullName>
    </submittedName>
</protein>
<feature type="non-terminal residue" evidence="1">
    <location>
        <position position="1"/>
    </location>
</feature>
<sequence>AILTKVERRDEGVDDQCTPHRTCIRSLFCRKSKRFPRYYGKLATRPYPIGNFLNGVRAPSLVYFSISLILFE</sequence>
<gene>
    <name evidence="1" type="ORF">APZ42_010742</name>
</gene>